<dbReference type="OrthoDB" id="8280462at2759"/>
<evidence type="ECO:0000313" key="2">
    <source>
        <dbReference type="EMBL" id="CAG7829499.1"/>
    </source>
</evidence>
<accession>A0A8J2PQI6</accession>
<proteinExistence type="predicted"/>
<protein>
    <submittedName>
        <fullName evidence="2">Uncharacterized protein</fullName>
    </submittedName>
</protein>
<keyword evidence="1" id="KW-0812">Transmembrane</keyword>
<feature type="transmembrane region" description="Helical" evidence="1">
    <location>
        <begin position="100"/>
        <end position="117"/>
    </location>
</feature>
<organism evidence="2 3">
    <name type="scientific">Allacma fusca</name>
    <dbReference type="NCBI Taxonomy" id="39272"/>
    <lineage>
        <taxon>Eukaryota</taxon>
        <taxon>Metazoa</taxon>
        <taxon>Ecdysozoa</taxon>
        <taxon>Arthropoda</taxon>
        <taxon>Hexapoda</taxon>
        <taxon>Collembola</taxon>
        <taxon>Symphypleona</taxon>
        <taxon>Sminthuridae</taxon>
        <taxon>Allacma</taxon>
    </lineage>
</organism>
<keyword evidence="3" id="KW-1185">Reference proteome</keyword>
<reference evidence="2" key="1">
    <citation type="submission" date="2021-06" db="EMBL/GenBank/DDBJ databases">
        <authorList>
            <person name="Hodson N. C."/>
            <person name="Mongue J. A."/>
            <person name="Jaron S. K."/>
        </authorList>
    </citation>
    <scope>NUCLEOTIDE SEQUENCE</scope>
</reference>
<dbReference type="AlphaFoldDB" id="A0A8J2PQI6"/>
<gene>
    <name evidence="2" type="ORF">AFUS01_LOCUS39360</name>
</gene>
<evidence type="ECO:0000313" key="3">
    <source>
        <dbReference type="Proteomes" id="UP000708208"/>
    </source>
</evidence>
<dbReference type="PANTHER" id="PTHR36694">
    <property type="entry name" value="PASIFLORA 1, ISOFORM A-RELATED"/>
    <property type="match status" value="1"/>
</dbReference>
<dbReference type="PANTHER" id="PTHR36694:SF11">
    <property type="entry name" value="LP21121P-RELATED"/>
    <property type="match status" value="1"/>
</dbReference>
<comment type="caution">
    <text evidence="2">The sequence shown here is derived from an EMBL/GenBank/DDBJ whole genome shotgun (WGS) entry which is preliminary data.</text>
</comment>
<feature type="transmembrane region" description="Helical" evidence="1">
    <location>
        <begin position="67"/>
        <end position="88"/>
    </location>
</feature>
<name>A0A8J2PQI6_9HEXA</name>
<keyword evidence="1" id="KW-0472">Membrane</keyword>
<feature type="transmembrane region" description="Helical" evidence="1">
    <location>
        <begin position="25"/>
        <end position="46"/>
    </location>
</feature>
<keyword evidence="1" id="KW-1133">Transmembrane helix</keyword>
<dbReference type="Proteomes" id="UP000708208">
    <property type="component" value="Unassembled WGS sequence"/>
</dbReference>
<evidence type="ECO:0000256" key="1">
    <source>
        <dbReference type="SAM" id="Phobius"/>
    </source>
</evidence>
<sequence>MAFQEREVCCCGTRVWTLVIGWIEIILSTIMLFMTMVSLVVLSTSAMNPSQYGYISNGQRLASYKPLIVAEVIVTILYALNVFMNVVLLRGTYKKNPHQINAWLIFTLIFTIIAAVMI</sequence>
<dbReference type="EMBL" id="CAJVCH010551741">
    <property type="protein sequence ID" value="CAG7829499.1"/>
    <property type="molecule type" value="Genomic_DNA"/>
</dbReference>